<dbReference type="EMBL" id="CP011853">
    <property type="protein sequence ID" value="ALG84384.1"/>
    <property type="molecule type" value="Genomic_DNA"/>
</dbReference>
<dbReference type="SUPFAM" id="SSF54197">
    <property type="entry name" value="HIT-like"/>
    <property type="match status" value="1"/>
</dbReference>
<dbReference type="InterPro" id="IPR039384">
    <property type="entry name" value="HINT"/>
</dbReference>
<dbReference type="OrthoDB" id="9784774at2"/>
<dbReference type="InterPro" id="IPR011146">
    <property type="entry name" value="HIT-like"/>
</dbReference>
<protein>
    <submittedName>
        <fullName evidence="5">HIT family hydrolase</fullName>
    </submittedName>
</protein>
<feature type="active site" description="Tele-AMP-histidine intermediate" evidence="1">
    <location>
        <position position="100"/>
    </location>
</feature>
<dbReference type="InterPro" id="IPR036265">
    <property type="entry name" value="HIT-like_sf"/>
</dbReference>
<dbReference type="PATRIC" id="fig|1136941.3.peg.1548"/>
<dbReference type="InterPro" id="IPR001310">
    <property type="entry name" value="Histidine_triad_HIT"/>
</dbReference>
<organism evidence="5 6">
    <name type="scientific">Gordonia phthalatica</name>
    <dbReference type="NCBI Taxonomy" id="1136941"/>
    <lineage>
        <taxon>Bacteria</taxon>
        <taxon>Bacillati</taxon>
        <taxon>Actinomycetota</taxon>
        <taxon>Actinomycetes</taxon>
        <taxon>Mycobacteriales</taxon>
        <taxon>Gordoniaceae</taxon>
        <taxon>Gordonia</taxon>
    </lineage>
</organism>
<reference evidence="5 6" key="2">
    <citation type="journal article" date="2017" name="Int. J. Syst. Evol. Microbiol.">
        <title>Gordonia phthalatica sp. nov., a di-n-butyl phthalate-degrading bacterium isolated from activated sludge.</title>
        <authorList>
            <person name="Jin D."/>
            <person name="Kong X."/>
            <person name="Jia M."/>
            <person name="Yu X."/>
            <person name="Wang X."/>
            <person name="Zhuang X."/>
            <person name="Deng Y."/>
            <person name="Bai Z."/>
        </authorList>
    </citation>
    <scope>NUCLEOTIDE SEQUENCE [LARGE SCALE GENOMIC DNA]</scope>
    <source>
        <strain evidence="5 6">QH-11</strain>
    </source>
</reference>
<evidence type="ECO:0000313" key="6">
    <source>
        <dbReference type="Proteomes" id="UP000063789"/>
    </source>
</evidence>
<accession>A0A0N9N8D1</accession>
<feature type="domain" description="HIT" evidence="4">
    <location>
        <begin position="5"/>
        <end position="113"/>
    </location>
</feature>
<dbReference type="KEGG" id="goq:ACH46_07575"/>
<dbReference type="PROSITE" id="PS51084">
    <property type="entry name" value="HIT_2"/>
    <property type="match status" value="1"/>
</dbReference>
<dbReference type="Pfam" id="PF01230">
    <property type="entry name" value="HIT"/>
    <property type="match status" value="1"/>
</dbReference>
<dbReference type="InterPro" id="IPR019808">
    <property type="entry name" value="Histidine_triad_CS"/>
</dbReference>
<evidence type="ECO:0000256" key="1">
    <source>
        <dbReference type="PIRSR" id="PIRSR601310-1"/>
    </source>
</evidence>
<dbReference type="RefSeq" id="WP_062392369.1">
    <property type="nucleotide sequence ID" value="NZ_CP011853.1"/>
</dbReference>
<keyword evidence="6" id="KW-1185">Reference proteome</keyword>
<dbReference type="GO" id="GO:0016787">
    <property type="term" value="F:hydrolase activity"/>
    <property type="evidence" value="ECO:0007669"/>
    <property type="project" value="UniProtKB-KW"/>
</dbReference>
<sequence length="141" mass="14929">MSDCVFCEIVAGTSPAHIVYSDDDVVAFLDISPITAGHTLVVPRQHSSGLADLDPMVGGKIFATGQRLAAAMRAGAISADGVNLAMNDGRAAFQTVFHSHLHVVPRHSGDKFSFAKGFLTRRARDLDAVAAMVREALDVLP</sequence>
<name>A0A0N9N8D1_9ACTN</name>
<evidence type="ECO:0000256" key="2">
    <source>
        <dbReference type="PIRSR" id="PIRSR601310-3"/>
    </source>
</evidence>
<evidence type="ECO:0000259" key="4">
    <source>
        <dbReference type="PROSITE" id="PS51084"/>
    </source>
</evidence>
<keyword evidence="5" id="KW-0378">Hydrolase</keyword>
<dbReference type="Proteomes" id="UP000063789">
    <property type="component" value="Chromosome"/>
</dbReference>
<dbReference type="PRINTS" id="PR00332">
    <property type="entry name" value="HISTRIAD"/>
</dbReference>
<proteinExistence type="predicted"/>
<dbReference type="PANTHER" id="PTHR46648:SF1">
    <property type="entry name" value="ADENOSINE 5'-MONOPHOSPHORAMIDASE HNT1"/>
    <property type="match status" value="1"/>
</dbReference>
<dbReference type="CDD" id="cd01277">
    <property type="entry name" value="HINT_subgroup"/>
    <property type="match status" value="1"/>
</dbReference>
<dbReference type="PROSITE" id="PS00892">
    <property type="entry name" value="HIT_1"/>
    <property type="match status" value="1"/>
</dbReference>
<dbReference type="GO" id="GO:0009117">
    <property type="term" value="P:nucleotide metabolic process"/>
    <property type="evidence" value="ECO:0007669"/>
    <property type="project" value="TreeGrafter"/>
</dbReference>
<evidence type="ECO:0000313" key="5">
    <source>
        <dbReference type="EMBL" id="ALG84384.1"/>
    </source>
</evidence>
<dbReference type="AlphaFoldDB" id="A0A0N9N8D1"/>
<dbReference type="Gene3D" id="3.30.428.10">
    <property type="entry name" value="HIT-like"/>
    <property type="match status" value="1"/>
</dbReference>
<dbReference type="STRING" id="1136941.ACH46_07575"/>
<reference evidence="6" key="1">
    <citation type="submission" date="2015-06" db="EMBL/GenBank/DDBJ databases">
        <title>Complete genome sequence and metabolic analysis of phthalate degradation pathway in Gordonia sp. QH-11.</title>
        <authorList>
            <person name="Jin D."/>
            <person name="Kong X."/>
            <person name="Bai Z."/>
        </authorList>
    </citation>
    <scope>NUCLEOTIDE SEQUENCE [LARGE SCALE GENOMIC DNA]</scope>
    <source>
        <strain evidence="6">QH-11</strain>
    </source>
</reference>
<feature type="short sequence motif" description="Histidine triad motif" evidence="2 3">
    <location>
        <begin position="98"/>
        <end position="102"/>
    </location>
</feature>
<dbReference type="PANTHER" id="PTHR46648">
    <property type="entry name" value="HIT FAMILY PROTEIN 1"/>
    <property type="match status" value="1"/>
</dbReference>
<gene>
    <name evidence="5" type="ORF">ACH46_07575</name>
</gene>
<evidence type="ECO:0000256" key="3">
    <source>
        <dbReference type="PROSITE-ProRule" id="PRU00464"/>
    </source>
</evidence>